<dbReference type="AlphaFoldDB" id="A0A0V0U4V3"/>
<keyword evidence="2" id="KW-1185">Reference proteome</keyword>
<organism evidence="1 2">
    <name type="scientific">Trichinella murrelli</name>
    <dbReference type="NCBI Taxonomy" id="144512"/>
    <lineage>
        <taxon>Eukaryota</taxon>
        <taxon>Metazoa</taxon>
        <taxon>Ecdysozoa</taxon>
        <taxon>Nematoda</taxon>
        <taxon>Enoplea</taxon>
        <taxon>Dorylaimia</taxon>
        <taxon>Trichinellida</taxon>
        <taxon>Trichinellidae</taxon>
        <taxon>Trichinella</taxon>
    </lineage>
</organism>
<name>A0A0V0U4V3_9BILA</name>
<dbReference type="Proteomes" id="UP000055048">
    <property type="component" value="Unassembled WGS sequence"/>
</dbReference>
<evidence type="ECO:0000313" key="1">
    <source>
        <dbReference type="EMBL" id="KRX46304.1"/>
    </source>
</evidence>
<dbReference type="EMBL" id="JYDJ01000060">
    <property type="protein sequence ID" value="KRX46304.1"/>
    <property type="molecule type" value="Genomic_DNA"/>
</dbReference>
<sequence>MWCIQANAIPVISCKLRKFQKSLLCSTVTVVPCTSEKEHAILVQFETWKLIFVDRKGVIKISTVKIFWLRRFIKSRTRKIQIINFLQCCQGSAITV</sequence>
<protein>
    <submittedName>
        <fullName evidence="1">Uncharacterized protein</fullName>
    </submittedName>
</protein>
<accession>A0A0V0U4V3</accession>
<reference evidence="1 2" key="1">
    <citation type="submission" date="2015-01" db="EMBL/GenBank/DDBJ databases">
        <title>Evolution of Trichinella species and genotypes.</title>
        <authorList>
            <person name="Korhonen P.K."/>
            <person name="Edoardo P."/>
            <person name="Giuseppe L.R."/>
            <person name="Gasser R.B."/>
        </authorList>
    </citation>
    <scope>NUCLEOTIDE SEQUENCE [LARGE SCALE GENOMIC DNA]</scope>
    <source>
        <strain evidence="1">ISS417</strain>
    </source>
</reference>
<dbReference type="OrthoDB" id="10419059at2759"/>
<comment type="caution">
    <text evidence="1">The sequence shown here is derived from an EMBL/GenBank/DDBJ whole genome shotgun (WGS) entry which is preliminary data.</text>
</comment>
<evidence type="ECO:0000313" key="2">
    <source>
        <dbReference type="Proteomes" id="UP000055048"/>
    </source>
</evidence>
<proteinExistence type="predicted"/>
<gene>
    <name evidence="1" type="ORF">T05_2682</name>
</gene>